<gene>
    <name evidence="3" type="ORF">ACJDUG_16045</name>
</gene>
<keyword evidence="3" id="KW-0808">Transferase</keyword>
<feature type="transmembrane region" description="Helical" evidence="1">
    <location>
        <begin position="57"/>
        <end position="74"/>
    </location>
</feature>
<accession>A0ABW8T818</accession>
<dbReference type="PANTHER" id="PTHR40448:SF1">
    <property type="entry name" value="TWO-COMPONENT SENSOR HISTIDINE KINASE"/>
    <property type="match status" value="1"/>
</dbReference>
<dbReference type="PANTHER" id="PTHR40448">
    <property type="entry name" value="TWO-COMPONENT SENSOR HISTIDINE KINASE"/>
    <property type="match status" value="1"/>
</dbReference>
<organism evidence="3 4">
    <name type="scientific">Candidatus Clostridium stratigraminis</name>
    <dbReference type="NCBI Taxonomy" id="3381661"/>
    <lineage>
        <taxon>Bacteria</taxon>
        <taxon>Bacillati</taxon>
        <taxon>Bacillota</taxon>
        <taxon>Clostridia</taxon>
        <taxon>Eubacteriales</taxon>
        <taxon>Clostridiaceae</taxon>
        <taxon>Clostridium</taxon>
    </lineage>
</organism>
<evidence type="ECO:0000256" key="1">
    <source>
        <dbReference type="SAM" id="Phobius"/>
    </source>
</evidence>
<protein>
    <submittedName>
        <fullName evidence="3">Sensor histidine kinase</fullName>
        <ecNumber evidence="3">2.7.13.3</ecNumber>
    </submittedName>
</protein>
<keyword evidence="1" id="KW-0812">Transmembrane</keyword>
<feature type="transmembrane region" description="Helical" evidence="1">
    <location>
        <begin position="192"/>
        <end position="212"/>
    </location>
</feature>
<dbReference type="EC" id="2.7.13.3" evidence="3"/>
<dbReference type="EMBL" id="JBJHZZ010000018">
    <property type="protein sequence ID" value="MFL0248461.1"/>
    <property type="molecule type" value="Genomic_DNA"/>
</dbReference>
<feature type="transmembrane region" description="Helical" evidence="1">
    <location>
        <begin position="159"/>
        <end position="180"/>
    </location>
</feature>
<keyword evidence="1" id="KW-1133">Transmembrane helix</keyword>
<feature type="domain" description="Sensor histidine kinase NatK-like C-terminal" evidence="2">
    <location>
        <begin position="339"/>
        <end position="441"/>
    </location>
</feature>
<dbReference type="InterPro" id="IPR032834">
    <property type="entry name" value="NatK-like_C"/>
</dbReference>
<keyword evidence="3" id="KW-0418">Kinase</keyword>
<reference evidence="3 4" key="1">
    <citation type="submission" date="2024-11" db="EMBL/GenBank/DDBJ databases">
        <authorList>
            <person name="Heng Y.C."/>
            <person name="Lim A.C.H."/>
            <person name="Lee J.K.Y."/>
            <person name="Kittelmann S."/>
        </authorList>
    </citation>
    <scope>NUCLEOTIDE SEQUENCE [LARGE SCALE GENOMIC DNA]</scope>
    <source>
        <strain evidence="3 4">WILCCON 0185</strain>
    </source>
</reference>
<name>A0ABW8T818_9CLOT</name>
<feature type="transmembrane region" description="Helical" evidence="1">
    <location>
        <begin position="119"/>
        <end position="138"/>
    </location>
</feature>
<dbReference type="SUPFAM" id="SSF55874">
    <property type="entry name" value="ATPase domain of HSP90 chaperone/DNA topoisomerase II/histidine kinase"/>
    <property type="match status" value="1"/>
</dbReference>
<evidence type="ECO:0000259" key="2">
    <source>
        <dbReference type="Pfam" id="PF14501"/>
    </source>
</evidence>
<dbReference type="RefSeq" id="WP_406770894.1">
    <property type="nucleotide sequence ID" value="NZ_JBJHZZ010000018.1"/>
</dbReference>
<feature type="transmembrane region" description="Helical" evidence="1">
    <location>
        <begin position="6"/>
        <end position="27"/>
    </location>
</feature>
<feature type="transmembrane region" description="Helical" evidence="1">
    <location>
        <begin position="34"/>
        <end position="51"/>
    </location>
</feature>
<dbReference type="Gene3D" id="3.30.565.10">
    <property type="entry name" value="Histidine kinase-like ATPase, C-terminal domain"/>
    <property type="match status" value="1"/>
</dbReference>
<keyword evidence="4" id="KW-1185">Reference proteome</keyword>
<dbReference type="GO" id="GO:0004673">
    <property type="term" value="F:protein histidine kinase activity"/>
    <property type="evidence" value="ECO:0007669"/>
    <property type="project" value="UniProtKB-EC"/>
</dbReference>
<evidence type="ECO:0000313" key="3">
    <source>
        <dbReference type="EMBL" id="MFL0248461.1"/>
    </source>
</evidence>
<dbReference type="Proteomes" id="UP001623591">
    <property type="component" value="Unassembled WGS sequence"/>
</dbReference>
<comment type="caution">
    <text evidence="3">The sequence shown here is derived from an EMBL/GenBank/DDBJ whole genome shotgun (WGS) entry which is preliminary data.</text>
</comment>
<dbReference type="Pfam" id="PF14501">
    <property type="entry name" value="HATPase_c_5"/>
    <property type="match status" value="1"/>
</dbReference>
<feature type="transmembrane region" description="Helical" evidence="1">
    <location>
        <begin position="81"/>
        <end position="107"/>
    </location>
</feature>
<sequence length="449" mass="51423">MFHVVFIVLYPLLMATILSVIIFNIIFTRPSKKSIFLFTITNYFLIGIFHYLNQDKLLFPMIAVAAFVYIYLVIRKLYYSIITAIISCLIFIISDAVAGVLTIYILNLNYAAFEKSEKAYFITAAVIVIMAYLISKLVKLMSIKFQMYNNILREYAKENLLLILYIVIGICSIYANLMIYKQLAPNVNKLVLFLYILTIIAFFTIAVVLITISNRNIKNKLENQFKTQEYEQLKDYTNMLEIVSNDTRKFRHDYLNILKTLGDFIEEEDVKGLKEFYNKELMPGSNIVIGENKNLSLLQNIRIIPLKGLISSKIIDAQSNGIKTSIEVVDVIDSLSIGIIDICRIMGIILDNAIEATLCCEIKKVNLSIVRNDDNTIITVINTCTSNTPPVHKIYEKNFTTKGEGRGMGLKIVKEIINEKYSNVLLNTKIKDGIFKQEINIFQQERTTM</sequence>
<keyword evidence="1" id="KW-0472">Membrane</keyword>
<evidence type="ECO:0000313" key="4">
    <source>
        <dbReference type="Proteomes" id="UP001623591"/>
    </source>
</evidence>
<dbReference type="InterPro" id="IPR036890">
    <property type="entry name" value="HATPase_C_sf"/>
</dbReference>
<proteinExistence type="predicted"/>